<protein>
    <recommendedName>
        <fullName evidence="2">At2g35280-like TPR domain-containing protein</fullName>
    </recommendedName>
</protein>
<dbReference type="InterPro" id="IPR040338">
    <property type="entry name" value="At1g67623-like"/>
</dbReference>
<feature type="compositionally biased region" description="Polar residues" evidence="1">
    <location>
        <begin position="1"/>
        <end position="11"/>
    </location>
</feature>
<feature type="domain" description="At2g35280-like TPR" evidence="2">
    <location>
        <begin position="48"/>
        <end position="113"/>
    </location>
</feature>
<accession>A0ABQ7C0K8</accession>
<evidence type="ECO:0000256" key="1">
    <source>
        <dbReference type="SAM" id="MobiDB-lite"/>
    </source>
</evidence>
<evidence type="ECO:0000313" key="4">
    <source>
        <dbReference type="Proteomes" id="UP000266723"/>
    </source>
</evidence>
<dbReference type="EMBL" id="QGKV02000832">
    <property type="protein sequence ID" value="KAF3545161.1"/>
    <property type="molecule type" value="Genomic_DNA"/>
</dbReference>
<dbReference type="InterPro" id="IPR057136">
    <property type="entry name" value="At2g35280_TPR_dom"/>
</dbReference>
<evidence type="ECO:0000259" key="2">
    <source>
        <dbReference type="Pfam" id="PF23310"/>
    </source>
</evidence>
<evidence type="ECO:0000313" key="3">
    <source>
        <dbReference type="EMBL" id="KAF3545161.1"/>
    </source>
</evidence>
<sequence length="134" mass="15439">MESEPDVNQTVETSDEDTSDTEPAPYFHNRNLKYFASEPPRMVSHHKHLMELLLENNNPEVHYVEGINQFFFHQRSVEALDHLRNSANGKYNKGTYLCGLLLLRTGKNREGKKNHGYPGLGTHTIYILSLLEKN</sequence>
<organism evidence="3 4">
    <name type="scientific">Brassica cretica</name>
    <name type="common">Mustard</name>
    <dbReference type="NCBI Taxonomy" id="69181"/>
    <lineage>
        <taxon>Eukaryota</taxon>
        <taxon>Viridiplantae</taxon>
        <taxon>Streptophyta</taxon>
        <taxon>Embryophyta</taxon>
        <taxon>Tracheophyta</taxon>
        <taxon>Spermatophyta</taxon>
        <taxon>Magnoliopsida</taxon>
        <taxon>eudicotyledons</taxon>
        <taxon>Gunneridae</taxon>
        <taxon>Pentapetalae</taxon>
        <taxon>rosids</taxon>
        <taxon>malvids</taxon>
        <taxon>Brassicales</taxon>
        <taxon>Brassicaceae</taxon>
        <taxon>Brassiceae</taxon>
        <taxon>Brassica</taxon>
    </lineage>
</organism>
<dbReference type="PANTHER" id="PTHR33784">
    <property type="entry name" value="OS05G0482100 PROTEIN"/>
    <property type="match status" value="1"/>
</dbReference>
<reference evidence="3 4" key="1">
    <citation type="journal article" date="2020" name="BMC Genomics">
        <title>Intraspecific diversification of the crop wild relative Brassica cretica Lam. using demographic model selection.</title>
        <authorList>
            <person name="Kioukis A."/>
            <person name="Michalopoulou V.A."/>
            <person name="Briers L."/>
            <person name="Pirintsos S."/>
            <person name="Studholme D.J."/>
            <person name="Pavlidis P."/>
            <person name="Sarris P.F."/>
        </authorList>
    </citation>
    <scope>NUCLEOTIDE SEQUENCE [LARGE SCALE GENOMIC DNA]</scope>
    <source>
        <strain evidence="4">cv. PFS-1207/04</strain>
    </source>
</reference>
<dbReference type="Proteomes" id="UP000266723">
    <property type="component" value="Unassembled WGS sequence"/>
</dbReference>
<name>A0ABQ7C0K8_BRACR</name>
<comment type="caution">
    <text evidence="3">The sequence shown here is derived from an EMBL/GenBank/DDBJ whole genome shotgun (WGS) entry which is preliminary data.</text>
</comment>
<dbReference type="PANTHER" id="PTHR33784:SF24">
    <property type="entry name" value="GENOME ASSEMBLY, CHROMOSOME: A08"/>
    <property type="match status" value="1"/>
</dbReference>
<feature type="region of interest" description="Disordered" evidence="1">
    <location>
        <begin position="1"/>
        <end position="26"/>
    </location>
</feature>
<proteinExistence type="predicted"/>
<gene>
    <name evidence="3" type="ORF">DY000_02002612</name>
</gene>
<keyword evidence="4" id="KW-1185">Reference proteome</keyword>
<dbReference type="Pfam" id="PF23310">
    <property type="entry name" value="TPR_27"/>
    <property type="match status" value="1"/>
</dbReference>